<proteinExistence type="predicted"/>
<dbReference type="Proteomes" id="UP000000600">
    <property type="component" value="Unassembled WGS sequence"/>
</dbReference>
<accession>A0BQY9</accession>
<evidence type="ECO:0000313" key="2">
    <source>
        <dbReference type="Proteomes" id="UP000000600"/>
    </source>
</evidence>
<keyword evidence="2" id="KW-1185">Reference proteome</keyword>
<protein>
    <submittedName>
        <fullName evidence="1">Uncharacterized protein</fullName>
    </submittedName>
</protein>
<sequence>MLFTLLIVTQVYSLDICRQLNTYETCIASKTEYFHLGRWFPHQRYCRISDDLMQGCDQNLSVKLCTRQISTHVATQALCIFDSICHEINDISKAKCNQNLNKYGCMGITDPQQLCKWEDRQCKYLSAEEIVNLNTNFPNLILSMSVCPLITGYLVAHNNVLDSLTSSDITDYGLLIQQDDMLDVSKSYDEGDLQNNYLNSQGQFIWYVPQKQSQFNLLNLKINDQSRVGCIGLDISDDSMFRTIFSINDQKVIQGVNQIFCQYININPYSDIMSVFVNNQCEIIVPEEVQLRTDLQCENLGRYACQMSPKDMNCQVVEPINYFEKSCMQVETQSANLDCKPLNGIATHLQCSQSSSYCFLYFNGKEGYCDEGCYNLITKNDCFKKSNCYWIDEKLDFLVKCSPLQGCSQLGLSKVYCENLALPCIWKDNQCKYGDLRILTCSEANTKYSCTNVQRQDQQCIWQNKMCINTITHLIFRNYAQLPDDLIRNRNQCLMQDKALYRFIENKKQCQRDYILDTQDLSNINRYFCLSLQLNSQWDYEQQKCQIVQPLEQCDNRLNINPKLCSYVSNCIYDEIKQSCTQLTGQISCNTVGITKALCISNLNEFCVWINNSCQNIKIFDECVQLANVSPYSCSMIDIEPCSYNNGYCIANINSNQCQQFMNKVQCQRQSSECYYDLLDCKQIDNPNLYSTLNCSGLTQSVCVKNQKQPCIWKDNECQFYKSNYFDVCDDLVNEKACQQKIHNGKLNTQHFCQYDSTLKKCLQNVTPIADCGSNLKINLHRCVSFTQQECYFYNNQCMPLSADSTYKSLQLSTLKCSQANINICNKINTPDQICIVLNRGTFSTCIDVSLNQTYSSSFLCSEIETKLSGGPSICSLATDNCYYDSTDKKCLTQTDTNILYTCDDIISKFLCLNQTKFQCIFIQNKCKQYNNQFNNVDCQFRNIYSCEASGKNCVWDSTNKICQDSKNYCPSTYIQSYKVCQNGRGYCFNGANGCVLQSLNKYLPCNIALSQQLCVNQNHICLWVNNKCTSYPAHIKYCYQLQTQQECLSIQHLSCVFDNSQCLEDSTLKQRSDFYDVESYQYCYNMQMNVYYNSKQCIQLLGDMQHQQNDINNTFNMHCSLTSSMITCIHQRSSKCTFTQSKCITSKLTSCQQLEDIYHSPLTCLSIPNCFWYSNKVGQGFCYQNQLSCDNILIKSLCLSDLGLNCKFESNKCQSASFTDCDQIENVQVNYKVCQQLQPNCYYDFENHLCKKIERKIIECNTATNLYDCVYAYQKNCLVGYDGGGAFASCQSISPNSYQLNSNLNSCIQLTDNTYMYNLKTYKCDILTDEKPIEGCSNINQNACQKLTTQFQCIWYNNACQSYQLQDDLQCPQLNQQVCLIYTLKKCIWFNNECVEFSTQSGPSILYSQGYCQINSQFWNSQTKSCYTKNTDLVIVQCENFGFDKSSCLNQNYIECYWNLSKCTKIMNKVNLECNNISNYNCDTDFNCKWKTSANECQDNSTNNLQCSDYTFKSCIEISNKNCMYNQASNKCQEIPLSSIILQNCNEYLSFQLCRLVKNQICTIYDQVCQEWTPRLFDCLYIQNQYGCMYAPMPCQWLNNQCQHIVITNKVLCKDLPKSYNKMSCQTQSINDCEFNDVLLQCTQKITRMEKLNDDQVGNMLDTNLYLCEDQLNYNDCIVNFKQQCQWSNNACVQSDLTQCLNQSYLSCLNNQANCKWRNQRCYQFDNNENIEDIPTLISPTVCGIFISGQKVKYSSTVFSCVLSDSETDDCDTIGLSDNACYNIKKSKCQFINNRCSFYSSNVQYSNCAQYKNVNSKVCSSLQISCKYNDLLFQCVSASNKDSCATKGISKTACLSITTEPCYWKDDECSLFVPDEYTNQCDNFTQTNSLACQYIDYQQQACTYDPIHHVCSKIYSRYQKCVQPGLNKYACLGLQQEPCQFVNYQCTPFKSTSSVCYGIENVNSLACAIQTAQKCNYLKEIFSCYGVPLKIPCNSPGINQMACGLQVNCVWDNDTTSCLYKTTPNINMCFTQTKDSCIQNRSCYLDNSGCRLKRCFDLNQVECLSTSSLNNEICYLDISNQCQIAKQCEDIVLLNEKQKCETFYFNSTSCYQINNYCVSSTALDRICPQTDCSKSFCVKDNYTCRGPICSDFDQSNCPKNNCAYINEACTTITTCSDINDLEICNVSTVNNQQCSWQPSALRVGPYHCTNKPCYLFGSSWQFCQGNEMSDQTCFVTQYAQCESCEEQTDQATCLDSKLCTFTNNKCKSILCKYFTNEQMCVAQSRCYWSSIDSVCRKNCLKIVEKDQCDSIDYECNWHSFKYICESGVQQNPDLSSSINDQDVRASIINVVMIIYLFYY</sequence>
<dbReference type="KEGG" id="ptm:GSPATT00031185001"/>
<organism evidence="1 2">
    <name type="scientific">Paramecium tetraurelia</name>
    <dbReference type="NCBI Taxonomy" id="5888"/>
    <lineage>
        <taxon>Eukaryota</taxon>
        <taxon>Sar</taxon>
        <taxon>Alveolata</taxon>
        <taxon>Ciliophora</taxon>
        <taxon>Intramacronucleata</taxon>
        <taxon>Oligohymenophorea</taxon>
        <taxon>Peniculida</taxon>
        <taxon>Parameciidae</taxon>
        <taxon>Paramecium</taxon>
    </lineage>
</organism>
<dbReference type="OrthoDB" id="286282at2759"/>
<dbReference type="OMA" id="MCINTIT"/>
<name>A0BQY9_PARTE</name>
<dbReference type="RefSeq" id="XP_001428354.1">
    <property type="nucleotide sequence ID" value="XM_001428317.1"/>
</dbReference>
<reference evidence="1 2" key="1">
    <citation type="journal article" date="2006" name="Nature">
        <title>Global trends of whole-genome duplications revealed by the ciliate Paramecium tetraurelia.</title>
        <authorList>
            <consortium name="Genoscope"/>
            <person name="Aury J.-M."/>
            <person name="Jaillon O."/>
            <person name="Duret L."/>
            <person name="Noel B."/>
            <person name="Jubin C."/>
            <person name="Porcel B.M."/>
            <person name="Segurens B."/>
            <person name="Daubin V."/>
            <person name="Anthouard V."/>
            <person name="Aiach N."/>
            <person name="Arnaiz O."/>
            <person name="Billaut A."/>
            <person name="Beisson J."/>
            <person name="Blanc I."/>
            <person name="Bouhouche K."/>
            <person name="Camara F."/>
            <person name="Duharcourt S."/>
            <person name="Guigo R."/>
            <person name="Gogendeau D."/>
            <person name="Katinka M."/>
            <person name="Keller A.-M."/>
            <person name="Kissmehl R."/>
            <person name="Klotz C."/>
            <person name="Koll F."/>
            <person name="Le Moue A."/>
            <person name="Lepere C."/>
            <person name="Malinsky S."/>
            <person name="Nowacki M."/>
            <person name="Nowak J.K."/>
            <person name="Plattner H."/>
            <person name="Poulain J."/>
            <person name="Ruiz F."/>
            <person name="Serrano V."/>
            <person name="Zagulski M."/>
            <person name="Dessen P."/>
            <person name="Betermier M."/>
            <person name="Weissenbach J."/>
            <person name="Scarpelli C."/>
            <person name="Schachter V."/>
            <person name="Sperling L."/>
            <person name="Meyer E."/>
            <person name="Cohen J."/>
            <person name="Wincker P."/>
        </authorList>
    </citation>
    <scope>NUCLEOTIDE SEQUENCE [LARGE SCALE GENOMIC DNA]</scope>
    <source>
        <strain evidence="1 2">Stock d4-2</strain>
    </source>
</reference>
<evidence type="ECO:0000313" key="1">
    <source>
        <dbReference type="EMBL" id="CAK60956.1"/>
    </source>
</evidence>
<gene>
    <name evidence="1" type="ORF">GSPATT00031185001</name>
</gene>
<dbReference type="GeneID" id="5014138"/>
<dbReference type="InParanoid" id="A0BQY9"/>
<dbReference type="HOGENOM" id="CLU_229034_0_0_1"/>
<dbReference type="EMBL" id="CT868010">
    <property type="protein sequence ID" value="CAK60956.1"/>
    <property type="molecule type" value="Genomic_DNA"/>
</dbReference>